<gene>
    <name evidence="1" type="ORF">SB48_HM08orf01750</name>
</gene>
<dbReference type="Proteomes" id="UP000032024">
    <property type="component" value="Chromosome"/>
</dbReference>
<accession>A0AAN0T536</accession>
<organism evidence="1 2">
    <name type="scientific">Heyndrickxia coagulans</name>
    <name type="common">Weizmannia coagulans</name>
    <dbReference type="NCBI Taxonomy" id="1398"/>
    <lineage>
        <taxon>Bacteria</taxon>
        <taxon>Bacillati</taxon>
        <taxon>Bacillota</taxon>
        <taxon>Bacilli</taxon>
        <taxon>Bacillales</taxon>
        <taxon>Bacillaceae</taxon>
        <taxon>Heyndrickxia</taxon>
    </lineage>
</organism>
<keyword evidence="2" id="KW-1185">Reference proteome</keyword>
<dbReference type="EMBL" id="CP010525">
    <property type="protein sequence ID" value="AJO21935.1"/>
    <property type="molecule type" value="Genomic_DNA"/>
</dbReference>
<reference evidence="2" key="1">
    <citation type="submission" date="2015-01" db="EMBL/GenBank/DDBJ databases">
        <title>Comparative genome analysis of Bacillus coagulans HM-08, Clostridium butyricum HM-68, Bacillus subtilis HM-66 and Bacillus paralicheniformis BL-09.</title>
        <authorList>
            <person name="Zhang H."/>
        </authorList>
    </citation>
    <scope>NUCLEOTIDE SEQUENCE [LARGE SCALE GENOMIC DNA]</scope>
    <source>
        <strain evidence="2">HM-08</strain>
    </source>
</reference>
<dbReference type="AlphaFoldDB" id="A0AAN0T536"/>
<sequence length="39" mass="4564">MVEYGIFILQNIRMKPSWHTWKGSAVRKTVFKEVKGQIG</sequence>
<name>A0AAN0T536_HEYCO</name>
<evidence type="ECO:0000313" key="2">
    <source>
        <dbReference type="Proteomes" id="UP000032024"/>
    </source>
</evidence>
<proteinExistence type="predicted"/>
<protein>
    <submittedName>
        <fullName evidence="1">Uncharacterized protein</fullName>
    </submittedName>
</protein>
<evidence type="ECO:0000313" key="1">
    <source>
        <dbReference type="EMBL" id="AJO21935.1"/>
    </source>
</evidence>